<evidence type="ECO:0000313" key="3">
    <source>
        <dbReference type="Proteomes" id="UP000799440"/>
    </source>
</evidence>
<proteinExistence type="predicted"/>
<evidence type="ECO:0000256" key="1">
    <source>
        <dbReference type="SAM" id="MobiDB-lite"/>
    </source>
</evidence>
<accession>A0A6A6V2V7</accession>
<protein>
    <submittedName>
        <fullName evidence="2">Uncharacterized protein</fullName>
    </submittedName>
</protein>
<dbReference type="AlphaFoldDB" id="A0A6A6V2V7"/>
<reference evidence="2" key="1">
    <citation type="journal article" date="2020" name="Stud. Mycol.">
        <title>101 Dothideomycetes genomes: a test case for predicting lifestyles and emergence of pathogens.</title>
        <authorList>
            <person name="Haridas S."/>
            <person name="Albert R."/>
            <person name="Binder M."/>
            <person name="Bloem J."/>
            <person name="Labutti K."/>
            <person name="Salamov A."/>
            <person name="Andreopoulos B."/>
            <person name="Baker S."/>
            <person name="Barry K."/>
            <person name="Bills G."/>
            <person name="Bluhm B."/>
            <person name="Cannon C."/>
            <person name="Castanera R."/>
            <person name="Culley D."/>
            <person name="Daum C."/>
            <person name="Ezra D."/>
            <person name="Gonzalez J."/>
            <person name="Henrissat B."/>
            <person name="Kuo A."/>
            <person name="Liang C."/>
            <person name="Lipzen A."/>
            <person name="Lutzoni F."/>
            <person name="Magnuson J."/>
            <person name="Mondo S."/>
            <person name="Nolan M."/>
            <person name="Ohm R."/>
            <person name="Pangilinan J."/>
            <person name="Park H.-J."/>
            <person name="Ramirez L."/>
            <person name="Alfaro M."/>
            <person name="Sun H."/>
            <person name="Tritt A."/>
            <person name="Yoshinaga Y."/>
            <person name="Zwiers L.-H."/>
            <person name="Turgeon B."/>
            <person name="Goodwin S."/>
            <person name="Spatafora J."/>
            <person name="Crous P."/>
            <person name="Grigoriev I."/>
        </authorList>
    </citation>
    <scope>NUCLEOTIDE SEQUENCE</scope>
    <source>
        <strain evidence="2">CBS 119925</strain>
    </source>
</reference>
<dbReference type="EMBL" id="MU006586">
    <property type="protein sequence ID" value="KAF2744815.1"/>
    <property type="molecule type" value="Genomic_DNA"/>
</dbReference>
<gene>
    <name evidence="2" type="ORF">M011DRAFT_158224</name>
</gene>
<organism evidence="2 3">
    <name type="scientific">Sporormia fimetaria CBS 119925</name>
    <dbReference type="NCBI Taxonomy" id="1340428"/>
    <lineage>
        <taxon>Eukaryota</taxon>
        <taxon>Fungi</taxon>
        <taxon>Dikarya</taxon>
        <taxon>Ascomycota</taxon>
        <taxon>Pezizomycotina</taxon>
        <taxon>Dothideomycetes</taxon>
        <taxon>Pleosporomycetidae</taxon>
        <taxon>Pleosporales</taxon>
        <taxon>Sporormiaceae</taxon>
        <taxon>Sporormia</taxon>
    </lineage>
</organism>
<keyword evidence="3" id="KW-1185">Reference proteome</keyword>
<name>A0A6A6V2V7_9PLEO</name>
<evidence type="ECO:0000313" key="2">
    <source>
        <dbReference type="EMBL" id="KAF2744815.1"/>
    </source>
</evidence>
<sequence length="124" mass="13729">MTTVHYATQRLVLMSSGSRTNCEPLTGDEDASCINEYELEGKEPMHSIMSTQSTHIKRKSNVLSTRELTPCSSAPLQWVPESTSTKTKLQKSHGQAGSTQDILKRPIICGNETVMVFLLHFTST</sequence>
<dbReference type="Proteomes" id="UP000799440">
    <property type="component" value="Unassembled WGS sequence"/>
</dbReference>
<feature type="region of interest" description="Disordered" evidence="1">
    <location>
        <begin position="75"/>
        <end position="97"/>
    </location>
</feature>